<evidence type="ECO:0000256" key="1">
    <source>
        <dbReference type="ARBA" id="ARBA00022679"/>
    </source>
</evidence>
<dbReference type="GO" id="GO:0110031">
    <property type="term" value="P:negative regulation of G2/MI transition of meiotic cell cycle"/>
    <property type="evidence" value="ECO:0007669"/>
    <property type="project" value="TreeGrafter"/>
</dbReference>
<dbReference type="PROSITE" id="PS00108">
    <property type="entry name" value="PROTEIN_KINASE_ST"/>
    <property type="match status" value="1"/>
</dbReference>
<evidence type="ECO:0000256" key="4">
    <source>
        <dbReference type="ARBA" id="ARBA00022840"/>
    </source>
</evidence>
<keyword evidence="2 6" id="KW-0547">Nucleotide-binding</keyword>
<feature type="binding site" evidence="6">
    <location>
        <position position="197"/>
    </location>
    <ligand>
        <name>ATP</name>
        <dbReference type="ChEBI" id="CHEBI:30616"/>
    </ligand>
</feature>
<comment type="caution">
    <text evidence="9">The sequence shown here is derived from an EMBL/GenBank/DDBJ whole genome shotgun (WGS) entry which is preliminary data.</text>
</comment>
<dbReference type="InterPro" id="IPR017441">
    <property type="entry name" value="Protein_kinase_ATP_BS"/>
</dbReference>
<keyword evidence="3" id="KW-0418">Kinase</keyword>
<dbReference type="OrthoDB" id="5337378at2759"/>
<organism evidence="9 10">
    <name type="scientific">Linnemannia gamsii</name>
    <dbReference type="NCBI Taxonomy" id="64522"/>
    <lineage>
        <taxon>Eukaryota</taxon>
        <taxon>Fungi</taxon>
        <taxon>Fungi incertae sedis</taxon>
        <taxon>Mucoromycota</taxon>
        <taxon>Mortierellomycotina</taxon>
        <taxon>Mortierellomycetes</taxon>
        <taxon>Mortierellales</taxon>
        <taxon>Mortierellaceae</taxon>
        <taxon>Linnemannia</taxon>
    </lineage>
</organism>
<feature type="region of interest" description="Disordered" evidence="7">
    <location>
        <begin position="1"/>
        <end position="38"/>
    </location>
</feature>
<dbReference type="Proteomes" id="UP000823405">
    <property type="component" value="Unassembled WGS sequence"/>
</dbReference>
<dbReference type="PANTHER" id="PTHR11042">
    <property type="entry name" value="EUKARYOTIC TRANSLATION INITIATION FACTOR 2-ALPHA KINASE EIF2-ALPHA KINASE -RELATED"/>
    <property type="match status" value="1"/>
</dbReference>
<reference evidence="9" key="1">
    <citation type="journal article" date="2020" name="Fungal Divers.">
        <title>Resolving the Mortierellaceae phylogeny through synthesis of multi-gene phylogenetics and phylogenomics.</title>
        <authorList>
            <person name="Vandepol N."/>
            <person name="Liber J."/>
            <person name="Desiro A."/>
            <person name="Na H."/>
            <person name="Kennedy M."/>
            <person name="Barry K."/>
            <person name="Grigoriev I.V."/>
            <person name="Miller A.N."/>
            <person name="O'Donnell K."/>
            <person name="Stajich J.E."/>
            <person name="Bonito G."/>
        </authorList>
    </citation>
    <scope>NUCLEOTIDE SEQUENCE</scope>
    <source>
        <strain evidence="9">NVP60</strain>
    </source>
</reference>
<evidence type="ECO:0000313" key="10">
    <source>
        <dbReference type="Proteomes" id="UP000823405"/>
    </source>
</evidence>
<evidence type="ECO:0000259" key="8">
    <source>
        <dbReference type="PROSITE" id="PS50011"/>
    </source>
</evidence>
<dbReference type="SMART" id="SM00220">
    <property type="entry name" value="S_TKc"/>
    <property type="match status" value="1"/>
</dbReference>
<dbReference type="InterPro" id="IPR050339">
    <property type="entry name" value="CC_SR_Kinase"/>
</dbReference>
<dbReference type="Gene3D" id="1.10.510.10">
    <property type="entry name" value="Transferase(Phosphotransferase) domain 1"/>
    <property type="match status" value="1"/>
</dbReference>
<keyword evidence="4 6" id="KW-0067">ATP-binding</keyword>
<gene>
    <name evidence="9" type="ORF">BGZ97_011829</name>
</gene>
<evidence type="ECO:0000313" key="9">
    <source>
        <dbReference type="EMBL" id="KAG0311508.1"/>
    </source>
</evidence>
<sequence>MKTPPPTGDDDFISTPTKIHGSTAPLIKPTFARPENDAPVRILDFTKPSTPEPSGGSIYSPVLAPNFGTPPGTPRQNDPLSFPFLARTASINSPFGNDGESNPFLGSPKPKARFEMDYLSESQWYSEYPHHLTEEYLEDLFRLDRRVMFSKGKAGSRLYPDYLTTNFYVNEIVLGAGVHADVLKVQSKNSKEFYAVKRLLRTVQGAMERKRYLNEVRNMWRIERSPNVLQLLEAWEQKGKIYMRMELCKLGSLQSALLAQKKYGGFDEKRTWKCLTDLASGLRAIHDSNIIHLDIKPENIFITATGALKIGDFGHSITYPVEKKDITEGDKFYMAQELLNGHCGKYSDIFSLGMTIYEMVTNRSGDLPGEGRYWHELRDGDFSLESITDRGRDLTEAALDTPPNEPSMSTSSTVTATSSLTAVSASPLSGLSVSAPFESVLGSSILKSGQQKLFSEDLIELVKDMMQPDYLVRPSASSILSHPKVQRILSKRNDATSKGARTEEAMSGLLLQSV</sequence>
<dbReference type="Gene3D" id="3.30.200.20">
    <property type="entry name" value="Phosphorylase Kinase, domain 1"/>
    <property type="match status" value="1"/>
</dbReference>
<dbReference type="PANTHER" id="PTHR11042:SF190">
    <property type="entry name" value="MITOSIS INHIBITOR PROTEIN KINASE MIK1"/>
    <property type="match status" value="1"/>
</dbReference>
<dbReference type="GO" id="GO:0005634">
    <property type="term" value="C:nucleus"/>
    <property type="evidence" value="ECO:0007669"/>
    <property type="project" value="TreeGrafter"/>
</dbReference>
<dbReference type="EMBL" id="JAAAIN010000708">
    <property type="protein sequence ID" value="KAG0311508.1"/>
    <property type="molecule type" value="Genomic_DNA"/>
</dbReference>
<name>A0A9P6UMK0_9FUNG</name>
<dbReference type="Pfam" id="PF00069">
    <property type="entry name" value="Pkinase"/>
    <property type="match status" value="1"/>
</dbReference>
<dbReference type="InterPro" id="IPR011009">
    <property type="entry name" value="Kinase-like_dom_sf"/>
</dbReference>
<feature type="region of interest" description="Disordered" evidence="7">
    <location>
        <begin position="396"/>
        <end position="415"/>
    </location>
</feature>
<evidence type="ECO:0000256" key="7">
    <source>
        <dbReference type="SAM" id="MobiDB-lite"/>
    </source>
</evidence>
<feature type="compositionally biased region" description="Low complexity" evidence="7">
    <location>
        <begin position="406"/>
        <end position="415"/>
    </location>
</feature>
<dbReference type="PROSITE" id="PS50011">
    <property type="entry name" value="PROTEIN_KINASE_DOM"/>
    <property type="match status" value="1"/>
</dbReference>
<dbReference type="GO" id="GO:0005737">
    <property type="term" value="C:cytoplasm"/>
    <property type="evidence" value="ECO:0007669"/>
    <property type="project" value="TreeGrafter"/>
</dbReference>
<feature type="domain" description="Protein kinase" evidence="8">
    <location>
        <begin position="168"/>
        <end position="485"/>
    </location>
</feature>
<evidence type="ECO:0000256" key="2">
    <source>
        <dbReference type="ARBA" id="ARBA00022741"/>
    </source>
</evidence>
<feature type="compositionally biased region" description="Basic and acidic residues" evidence="7">
    <location>
        <begin position="493"/>
        <end position="504"/>
    </location>
</feature>
<evidence type="ECO:0000256" key="5">
    <source>
        <dbReference type="ARBA" id="ARBA00037982"/>
    </source>
</evidence>
<comment type="similarity">
    <text evidence="5">Belongs to the protein kinase superfamily. Ser/Thr protein kinase family. GCN2 subfamily.</text>
</comment>
<dbReference type="GO" id="GO:0005524">
    <property type="term" value="F:ATP binding"/>
    <property type="evidence" value="ECO:0007669"/>
    <property type="project" value="UniProtKB-UniRule"/>
</dbReference>
<keyword evidence="1" id="KW-0808">Transferase</keyword>
<accession>A0A9P6UMK0</accession>
<protein>
    <recommendedName>
        <fullName evidence="8">Protein kinase domain-containing protein</fullName>
    </recommendedName>
</protein>
<dbReference type="AlphaFoldDB" id="A0A9P6UMK0"/>
<keyword evidence="10" id="KW-1185">Reference proteome</keyword>
<dbReference type="InterPro" id="IPR000719">
    <property type="entry name" value="Prot_kinase_dom"/>
</dbReference>
<feature type="region of interest" description="Disordered" evidence="7">
    <location>
        <begin position="493"/>
        <end position="514"/>
    </location>
</feature>
<dbReference type="PROSITE" id="PS00107">
    <property type="entry name" value="PROTEIN_KINASE_ATP"/>
    <property type="match status" value="1"/>
</dbReference>
<dbReference type="GO" id="GO:0004672">
    <property type="term" value="F:protein kinase activity"/>
    <property type="evidence" value="ECO:0007669"/>
    <property type="project" value="InterPro"/>
</dbReference>
<dbReference type="InterPro" id="IPR008271">
    <property type="entry name" value="Ser/Thr_kinase_AS"/>
</dbReference>
<evidence type="ECO:0000256" key="6">
    <source>
        <dbReference type="PROSITE-ProRule" id="PRU10141"/>
    </source>
</evidence>
<dbReference type="SUPFAM" id="SSF56112">
    <property type="entry name" value="Protein kinase-like (PK-like)"/>
    <property type="match status" value="1"/>
</dbReference>
<proteinExistence type="inferred from homology"/>
<evidence type="ECO:0000256" key="3">
    <source>
        <dbReference type="ARBA" id="ARBA00022777"/>
    </source>
</evidence>